<dbReference type="AlphaFoldDB" id="A0A1F5S1R2"/>
<comment type="caution">
    <text evidence="2">The sequence shown here is derived from an EMBL/GenBank/DDBJ whole genome shotgun (WGS) entry which is preliminary data.</text>
</comment>
<dbReference type="Proteomes" id="UP000178323">
    <property type="component" value="Unassembled WGS sequence"/>
</dbReference>
<sequence>MNKKILFGILAGIVVIIAAVYVFTVSTVQNSVADASAVKGVVMEFGEKMKNVSLQSPKEIVEKDIKENYSGLVTDELLASWIADFSLMPGKVASSPWPTGIRIQDIKKIDGDKYKVLGKVIEVTSVEEIQGGAASEYNVEMIVEKRDGEWLIAEYKNLNLSETANWQIYKNDLADFTFKYPMEWDIREDYLYESSGGTKAEHRAIVLCDKKNEKNSSGDYSMKDCIQINMPQAPENEQTKKIGDNYLNLYSDNPEIIKIYEKVADSFQIIDESADAEQVLLAFFGYLKNKEYDKAVGLLEIPENAIQEIPENAIQECSMDEDDFDGCPNETWNGLKTFSPQEDENSKRRC</sequence>
<name>A0A1F5S1R2_9BACT</name>
<reference evidence="2 3" key="1">
    <citation type="journal article" date="2016" name="Nat. Commun.">
        <title>Thousands of microbial genomes shed light on interconnected biogeochemical processes in an aquifer system.</title>
        <authorList>
            <person name="Anantharaman K."/>
            <person name="Brown C.T."/>
            <person name="Hug L.A."/>
            <person name="Sharon I."/>
            <person name="Castelle C.J."/>
            <person name="Probst A.J."/>
            <person name="Thomas B.C."/>
            <person name="Singh A."/>
            <person name="Wilkins M.J."/>
            <person name="Karaoz U."/>
            <person name="Brodie E.L."/>
            <person name="Williams K.H."/>
            <person name="Hubbard S.S."/>
            <person name="Banfield J.F."/>
        </authorList>
    </citation>
    <scope>NUCLEOTIDE SEQUENCE [LARGE SCALE GENOMIC DNA]</scope>
</reference>
<keyword evidence="1" id="KW-0472">Membrane</keyword>
<proteinExistence type="predicted"/>
<keyword evidence="1" id="KW-1133">Transmembrane helix</keyword>
<protein>
    <submittedName>
        <fullName evidence="2">Uncharacterized protein</fullName>
    </submittedName>
</protein>
<keyword evidence="1" id="KW-0812">Transmembrane</keyword>
<dbReference type="STRING" id="1797985.A2Y83_03745"/>
<gene>
    <name evidence="2" type="ORF">A2Y83_03745</name>
</gene>
<accession>A0A1F5S1R2</accession>
<organism evidence="2 3">
    <name type="scientific">Candidatus Falkowbacteria bacterium RBG_13_39_14</name>
    <dbReference type="NCBI Taxonomy" id="1797985"/>
    <lineage>
        <taxon>Bacteria</taxon>
        <taxon>Candidatus Falkowiibacteriota</taxon>
    </lineage>
</organism>
<feature type="transmembrane region" description="Helical" evidence="1">
    <location>
        <begin position="5"/>
        <end position="23"/>
    </location>
</feature>
<evidence type="ECO:0000313" key="2">
    <source>
        <dbReference type="EMBL" id="OGF20637.1"/>
    </source>
</evidence>
<evidence type="ECO:0000313" key="3">
    <source>
        <dbReference type="Proteomes" id="UP000178323"/>
    </source>
</evidence>
<dbReference type="EMBL" id="MFFS01000082">
    <property type="protein sequence ID" value="OGF20637.1"/>
    <property type="molecule type" value="Genomic_DNA"/>
</dbReference>
<evidence type="ECO:0000256" key="1">
    <source>
        <dbReference type="SAM" id="Phobius"/>
    </source>
</evidence>